<evidence type="ECO:0000256" key="12">
    <source>
        <dbReference type="ARBA" id="ARBA00023303"/>
    </source>
</evidence>
<name>A0ABQ0FCP3_APOSI</name>
<keyword evidence="5 14" id="KW-0812">Transmembrane</keyword>
<gene>
    <name evidence="15" type="ORF">APTSU1_001226300</name>
</gene>
<keyword evidence="16" id="KW-1185">Reference proteome</keyword>
<evidence type="ECO:0000256" key="1">
    <source>
        <dbReference type="ARBA" id="ARBA00004651"/>
    </source>
</evidence>
<evidence type="ECO:0000313" key="15">
    <source>
        <dbReference type="EMBL" id="GAB1297027.1"/>
    </source>
</evidence>
<evidence type="ECO:0000256" key="4">
    <source>
        <dbReference type="ARBA" id="ARBA00022475"/>
    </source>
</evidence>
<comment type="caution">
    <text evidence="14">Lacks conserved residue(s) required for the propagation of feature annotation.</text>
</comment>
<dbReference type="PANTHER" id="PTHR12424">
    <property type="entry name" value="TWEETY-RELATED"/>
    <property type="match status" value="1"/>
</dbReference>
<keyword evidence="9 14" id="KW-0869">Chloride channel</keyword>
<keyword evidence="4" id="KW-1003">Cell membrane</keyword>
<keyword evidence="6 14" id="KW-1133">Transmembrane helix</keyword>
<evidence type="ECO:0000256" key="11">
    <source>
        <dbReference type="ARBA" id="ARBA00023214"/>
    </source>
</evidence>
<comment type="similarity">
    <text evidence="2 14">Belongs to the tweety family.</text>
</comment>
<comment type="caution">
    <text evidence="15">The sequence shown here is derived from an EMBL/GenBank/DDBJ whole genome shotgun (WGS) entry which is preliminary data.</text>
</comment>
<reference evidence="15 16" key="1">
    <citation type="submission" date="2024-08" db="EMBL/GenBank/DDBJ databases">
        <title>The draft genome of Apodemus speciosus.</title>
        <authorList>
            <person name="Nabeshima K."/>
            <person name="Suzuki S."/>
            <person name="Onuma M."/>
        </authorList>
    </citation>
    <scope>NUCLEOTIDE SEQUENCE [LARGE SCALE GENOMIC DNA]</scope>
    <source>
        <strain evidence="15">IB14-021</strain>
    </source>
</reference>
<dbReference type="PANTHER" id="PTHR12424:SF6">
    <property type="entry name" value="PROTEIN TWEETY HOMOLOG 2"/>
    <property type="match status" value="1"/>
</dbReference>
<evidence type="ECO:0000256" key="10">
    <source>
        <dbReference type="ARBA" id="ARBA00023180"/>
    </source>
</evidence>
<evidence type="ECO:0000256" key="8">
    <source>
        <dbReference type="ARBA" id="ARBA00023136"/>
    </source>
</evidence>
<dbReference type="Pfam" id="PF04906">
    <property type="entry name" value="Tweety"/>
    <property type="match status" value="1"/>
</dbReference>
<dbReference type="EMBL" id="BAAFST010000011">
    <property type="protein sequence ID" value="GAB1297027.1"/>
    <property type="molecule type" value="Genomic_DNA"/>
</dbReference>
<comment type="catalytic activity">
    <reaction evidence="13">
        <text>L-glutamate(out) = L-glutamate(in)</text>
        <dbReference type="Rhea" id="RHEA:66336"/>
        <dbReference type="ChEBI" id="CHEBI:29985"/>
    </reaction>
    <physiologicalReaction direction="right-to-left" evidence="13">
        <dbReference type="Rhea" id="RHEA:66338"/>
    </physiologicalReaction>
</comment>
<comment type="function">
    <text evidence="14">Probable chloride channel.</text>
</comment>
<evidence type="ECO:0000256" key="3">
    <source>
        <dbReference type="ARBA" id="ARBA00022448"/>
    </source>
</evidence>
<evidence type="ECO:0000256" key="13">
    <source>
        <dbReference type="ARBA" id="ARBA00044642"/>
    </source>
</evidence>
<feature type="transmembrane region" description="Helical" evidence="14">
    <location>
        <begin position="79"/>
        <end position="102"/>
    </location>
</feature>
<comment type="subcellular location">
    <subcellularLocation>
        <location evidence="1">Cell membrane</location>
        <topology evidence="1">Multi-pass membrane protein</topology>
    </subcellularLocation>
</comment>
<sequence>MGRGLGGAGPDRALSRVVVAALAVVVNQLQLGQAMPAARVEYIAPWWVVWLHSVPHLGLRLQRVDSTFSPGDETYQESLLFLGVLAAIGLGLNLIFLAIYLVCTCCCRRDHTVQTKQPDSCCVTWTAVVAGLLCCAAVGVGFYGNSETNDGMHQLIYSLDNANHTFSGMDELVSGNTQKMKVELEQHLARLSEIFAARGDYIRP</sequence>
<keyword evidence="3 14" id="KW-0813">Transport</keyword>
<proteinExistence type="inferred from homology"/>
<evidence type="ECO:0000313" key="16">
    <source>
        <dbReference type="Proteomes" id="UP001623349"/>
    </source>
</evidence>
<keyword evidence="7 14" id="KW-0406">Ion transport</keyword>
<organism evidence="15 16">
    <name type="scientific">Apodemus speciosus</name>
    <name type="common">Large Japanese field mouse</name>
    <dbReference type="NCBI Taxonomy" id="105296"/>
    <lineage>
        <taxon>Eukaryota</taxon>
        <taxon>Metazoa</taxon>
        <taxon>Chordata</taxon>
        <taxon>Craniata</taxon>
        <taxon>Vertebrata</taxon>
        <taxon>Euteleostomi</taxon>
        <taxon>Mammalia</taxon>
        <taxon>Eutheria</taxon>
        <taxon>Euarchontoglires</taxon>
        <taxon>Glires</taxon>
        <taxon>Rodentia</taxon>
        <taxon>Myomorpha</taxon>
        <taxon>Muroidea</taxon>
        <taxon>Muridae</taxon>
        <taxon>Murinae</taxon>
        <taxon>Apodemus</taxon>
    </lineage>
</organism>
<protein>
    <recommendedName>
        <fullName evidence="14">Protein tweety homolog</fullName>
    </recommendedName>
</protein>
<accession>A0ABQ0FCP3</accession>
<keyword evidence="8 14" id="KW-0472">Membrane</keyword>
<feature type="transmembrane region" description="Helical" evidence="14">
    <location>
        <begin position="13"/>
        <end position="30"/>
    </location>
</feature>
<evidence type="ECO:0000256" key="2">
    <source>
        <dbReference type="ARBA" id="ARBA00009849"/>
    </source>
</evidence>
<evidence type="ECO:0000256" key="5">
    <source>
        <dbReference type="ARBA" id="ARBA00022692"/>
    </source>
</evidence>
<evidence type="ECO:0000256" key="9">
    <source>
        <dbReference type="ARBA" id="ARBA00023173"/>
    </source>
</evidence>
<dbReference type="Proteomes" id="UP001623349">
    <property type="component" value="Unassembled WGS sequence"/>
</dbReference>
<keyword evidence="10" id="KW-0325">Glycoprotein</keyword>
<evidence type="ECO:0000256" key="7">
    <source>
        <dbReference type="ARBA" id="ARBA00023065"/>
    </source>
</evidence>
<evidence type="ECO:0000256" key="6">
    <source>
        <dbReference type="ARBA" id="ARBA00022989"/>
    </source>
</evidence>
<keyword evidence="12 14" id="KW-0407">Ion channel</keyword>
<evidence type="ECO:0000256" key="14">
    <source>
        <dbReference type="RuleBase" id="RU361114"/>
    </source>
</evidence>
<dbReference type="InterPro" id="IPR006990">
    <property type="entry name" value="Tweety"/>
</dbReference>
<keyword evidence="11 14" id="KW-0868">Chloride</keyword>
<feature type="transmembrane region" description="Helical" evidence="14">
    <location>
        <begin position="123"/>
        <end position="144"/>
    </location>
</feature>